<dbReference type="SMART" id="SM00093">
    <property type="entry name" value="SERPIN"/>
    <property type="match status" value="1"/>
</dbReference>
<evidence type="ECO:0000259" key="5">
    <source>
        <dbReference type="SMART" id="SM00093"/>
    </source>
</evidence>
<dbReference type="Proteomes" id="UP000015103">
    <property type="component" value="Unassembled WGS sequence"/>
</dbReference>
<dbReference type="GO" id="GO:0005615">
    <property type="term" value="C:extracellular space"/>
    <property type="evidence" value="ECO:0007669"/>
    <property type="project" value="InterPro"/>
</dbReference>
<feature type="signal peptide" evidence="4">
    <location>
        <begin position="1"/>
        <end position="18"/>
    </location>
</feature>
<protein>
    <submittedName>
        <fullName evidence="6 7">Putative serpin length</fullName>
    </submittedName>
</protein>
<dbReference type="CDD" id="cd19594">
    <property type="entry name" value="serpin_crustaceans_chelicerates_insects"/>
    <property type="match status" value="1"/>
</dbReference>
<dbReference type="InParanoid" id="R4FLP4"/>
<dbReference type="InterPro" id="IPR042178">
    <property type="entry name" value="Serpin_sf_1"/>
</dbReference>
<dbReference type="AlphaFoldDB" id="R4FLP4"/>
<evidence type="ECO:0000256" key="1">
    <source>
        <dbReference type="ARBA" id="ARBA00022690"/>
    </source>
</evidence>
<dbReference type="InterPro" id="IPR036186">
    <property type="entry name" value="Serpin_sf"/>
</dbReference>
<feature type="chain" id="PRO_5014108710" evidence="4">
    <location>
        <begin position="19"/>
        <end position="422"/>
    </location>
</feature>
<sequence length="422" mass="47123">MMHQLLFILIALPAFSLQQCLTPDDTKVTTDPNARLALYKGEQQFALSLLQTINGLMPAENIFFSPFSVYNAMLLAYFSASNHTEAALKKALFIPEAQDKLSTMQAYRLEKYFQKMRAYNGSASYELSSANRLFVSPQQSVRECMKLLFDDEITVTDFAKDPAAATKQINKWVADQTKNQIKDLLHEGQLTSVTQLVLANAAYFKGLWKSKFQPESTRKEVFYISGSQNAFVTMMRQKSTFNHLVSEKLGAHILELPYKGDDVSMYILLPPFASPNGITNILKRLTLDKFQEVASEGYMVPRAVDVSVPKFTIEKELEMTPILESLGVGDVFKPTSDLSGLTGKPGLSLDECVHKAKIMVDEDGTTAAAATAVFNFRSSRPLDPARFICNHPFVYVIFDKVSQTILFTGIFNKPPTQQAAKP</sequence>
<reference evidence="7" key="3">
    <citation type="submission" date="2015-05" db="UniProtKB">
        <authorList>
            <consortium name="EnsemblMetazoa"/>
        </authorList>
    </citation>
    <scope>IDENTIFICATION</scope>
</reference>
<dbReference type="PANTHER" id="PTHR11461">
    <property type="entry name" value="SERINE PROTEASE INHIBITOR, SERPIN"/>
    <property type="match status" value="1"/>
</dbReference>
<evidence type="ECO:0000313" key="8">
    <source>
        <dbReference type="Proteomes" id="UP000015103"/>
    </source>
</evidence>
<dbReference type="SUPFAM" id="SSF56574">
    <property type="entry name" value="Serpins"/>
    <property type="match status" value="1"/>
</dbReference>
<keyword evidence="4" id="KW-0732">Signal</keyword>
<dbReference type="FunCoup" id="R4FLP4">
    <property type="interactions" value="32"/>
</dbReference>
<proteinExistence type="evidence at transcript level"/>
<dbReference type="GO" id="GO:0004867">
    <property type="term" value="F:serine-type endopeptidase inhibitor activity"/>
    <property type="evidence" value="ECO:0007669"/>
    <property type="project" value="UniProtKB-KW"/>
</dbReference>
<dbReference type="STRING" id="13249.R4FLP4"/>
<dbReference type="InterPro" id="IPR023796">
    <property type="entry name" value="Serpin_dom"/>
</dbReference>
<evidence type="ECO:0000256" key="4">
    <source>
        <dbReference type="SAM" id="SignalP"/>
    </source>
</evidence>
<dbReference type="EMBL" id="GAHY01001298">
    <property type="protein sequence ID" value="JAA76212.1"/>
    <property type="molecule type" value="mRNA"/>
</dbReference>
<dbReference type="EnsemblMetazoa" id="RPRC002795-RA">
    <property type="protein sequence ID" value="RPRC002795-PA"/>
    <property type="gene ID" value="RPRC002795"/>
</dbReference>
<reference evidence="6" key="1">
    <citation type="submission" date="2013-04" db="EMBL/GenBank/DDBJ databases">
        <title>An insight into the transcriptome of the digestive tract of the blood sucking bug, Rhodnius prolixus.</title>
        <authorList>
            <person name="Ribeiro J.M.C."/>
            <person name="Genta F.A."/>
            <person name="Sorgine M.H.F."/>
            <person name="Paiva-Silva G.O."/>
            <person name="Majerowicz D."/>
            <person name="Medeiros M."/>
            <person name="Koerich L."/>
            <person name="Terra W.R."/>
            <person name="Ferreira C."/>
            <person name="Pimentel A.C."/>
            <person name="Bisch P.M."/>
            <person name="Diniz M.M.P."/>
            <person name="Nascimento R."/>
            <person name="Salmon D."/>
            <person name="Silber A.M."/>
            <person name="Alves M."/>
            <person name="Oliveira M.F."/>
            <person name="Gondim K.C."/>
            <person name="Silva Neto M.A.C."/>
            <person name="Atella G.C."/>
            <person name="Araujo H."/>
            <person name="Dias F.S."/>
            <person name="Polycarpo C.R."/>
            <person name="Fampa P."/>
            <person name="Melo A.C."/>
            <person name="Tanaka A.S."/>
            <person name="Balczun C."/>
            <person name="Oliveira J.H.M."/>
            <person name="Goncalves R."/>
            <person name="Lazoski C."/>
            <person name="Pereira M.A."/>
            <person name="Rivera-Pomar R."/>
            <person name="Diambra L."/>
            <person name="Schaub G.A."/>
            <person name="Garcia E.S."/>
            <person name="Azambuja P."/>
            <person name="Braz G.R.C."/>
            <person name="Oliveira P.L."/>
        </authorList>
    </citation>
    <scope>NUCLEOTIDE SEQUENCE</scope>
</reference>
<accession>R4FLP4</accession>
<dbReference type="EMBL" id="ACPB03021815">
    <property type="status" value="NOT_ANNOTATED_CDS"/>
    <property type="molecule type" value="Genomic_DNA"/>
</dbReference>
<dbReference type="PANTHER" id="PTHR11461:SF278">
    <property type="entry name" value="SERINE PROTEASE INHIBITOR 88EA"/>
    <property type="match status" value="1"/>
</dbReference>
<feature type="domain" description="Serpin" evidence="5">
    <location>
        <begin position="47"/>
        <end position="414"/>
    </location>
</feature>
<dbReference type="VEuPathDB" id="VectorBase:RPRC002795"/>
<dbReference type="InterPro" id="IPR000215">
    <property type="entry name" value="Serpin_fam"/>
</dbReference>
<dbReference type="eggNOG" id="KOG2392">
    <property type="taxonomic scope" value="Eukaryota"/>
</dbReference>
<organism evidence="6">
    <name type="scientific">Rhodnius prolixus</name>
    <name type="common">Triatomid bug</name>
    <dbReference type="NCBI Taxonomy" id="13249"/>
    <lineage>
        <taxon>Eukaryota</taxon>
        <taxon>Metazoa</taxon>
        <taxon>Ecdysozoa</taxon>
        <taxon>Arthropoda</taxon>
        <taxon>Hexapoda</taxon>
        <taxon>Insecta</taxon>
        <taxon>Pterygota</taxon>
        <taxon>Neoptera</taxon>
        <taxon>Paraneoptera</taxon>
        <taxon>Hemiptera</taxon>
        <taxon>Heteroptera</taxon>
        <taxon>Panheteroptera</taxon>
        <taxon>Cimicomorpha</taxon>
        <taxon>Reduviidae</taxon>
        <taxon>Triatominae</taxon>
        <taxon>Rhodnius</taxon>
    </lineage>
</organism>
<keyword evidence="8" id="KW-1185">Reference proteome</keyword>
<dbReference type="PROSITE" id="PS00284">
    <property type="entry name" value="SERPIN"/>
    <property type="match status" value="1"/>
</dbReference>
<keyword evidence="1" id="KW-0646">Protease inhibitor</keyword>
<dbReference type="MEROPS" id="I04.083"/>
<dbReference type="Gene3D" id="2.30.39.10">
    <property type="entry name" value="Alpha-1-antitrypsin, domain 1"/>
    <property type="match status" value="2"/>
</dbReference>
<reference evidence="8" key="2">
    <citation type="submission" date="2015-04" db="EMBL/GenBank/DDBJ databases">
        <authorList>
            <person name="Wilson R.K."/>
            <person name="Warren W."/>
            <person name="Dotson E."/>
            <person name="Oliveira P.L."/>
        </authorList>
    </citation>
    <scope>NUCLEOTIDE SEQUENCE</scope>
</reference>
<evidence type="ECO:0000313" key="7">
    <source>
        <dbReference type="EnsemblMetazoa" id="RPRC002795-PA"/>
    </source>
</evidence>
<dbReference type="InterPro" id="IPR042185">
    <property type="entry name" value="Serpin_sf_2"/>
</dbReference>
<evidence type="ECO:0000256" key="3">
    <source>
        <dbReference type="RuleBase" id="RU000411"/>
    </source>
</evidence>
<evidence type="ECO:0000313" key="6">
    <source>
        <dbReference type="EMBL" id="JAA76212.1"/>
    </source>
</evidence>
<dbReference type="InterPro" id="IPR023795">
    <property type="entry name" value="Serpin_CS"/>
</dbReference>
<name>R4FLP4_RHOPR</name>
<dbReference type="RefSeq" id="XP_073984469.1">
    <property type="nucleotide sequence ID" value="XM_074128368.1"/>
</dbReference>
<dbReference type="Pfam" id="PF00079">
    <property type="entry name" value="Serpin"/>
    <property type="match status" value="1"/>
</dbReference>
<dbReference type="HOGENOM" id="CLU_023330_0_2_1"/>
<dbReference type="GeneID" id="141454281"/>
<dbReference type="Gene3D" id="3.30.497.10">
    <property type="entry name" value="Antithrombin, subunit I, domain 2"/>
    <property type="match status" value="1"/>
</dbReference>
<comment type="similarity">
    <text evidence="3">Belongs to the serpin family.</text>
</comment>
<evidence type="ECO:0000256" key="2">
    <source>
        <dbReference type="ARBA" id="ARBA00022900"/>
    </source>
</evidence>
<keyword evidence="2" id="KW-0722">Serine protease inhibitor</keyword>
<dbReference type="OMA" id="MTKGHIR"/>